<dbReference type="Pfam" id="PF10097">
    <property type="entry name" value="DUF2335"/>
    <property type="match status" value="1"/>
</dbReference>
<keyword evidence="4" id="KW-1185">Reference proteome</keyword>
<evidence type="ECO:0000313" key="3">
    <source>
        <dbReference type="EMBL" id="SIS51102.1"/>
    </source>
</evidence>
<reference evidence="4" key="1">
    <citation type="submission" date="2017-01" db="EMBL/GenBank/DDBJ databases">
        <authorList>
            <person name="Varghese N."/>
            <person name="Submissions S."/>
        </authorList>
    </citation>
    <scope>NUCLEOTIDE SEQUENCE [LARGE SCALE GENOMIC DNA]</scope>
    <source>
        <strain evidence="4">DSM 18714</strain>
    </source>
</reference>
<organism evidence="3 4">
    <name type="scientific">Phaeovulum vinaykumarii</name>
    <dbReference type="NCBI Taxonomy" id="407234"/>
    <lineage>
        <taxon>Bacteria</taxon>
        <taxon>Pseudomonadati</taxon>
        <taxon>Pseudomonadota</taxon>
        <taxon>Alphaproteobacteria</taxon>
        <taxon>Rhodobacterales</taxon>
        <taxon>Paracoccaceae</taxon>
        <taxon>Phaeovulum</taxon>
    </lineage>
</organism>
<feature type="transmembrane region" description="Helical" evidence="2">
    <location>
        <begin position="138"/>
        <end position="156"/>
    </location>
</feature>
<dbReference type="InterPro" id="IPR019284">
    <property type="entry name" value="RP532"/>
</dbReference>
<evidence type="ECO:0000313" key="4">
    <source>
        <dbReference type="Proteomes" id="UP000186098"/>
    </source>
</evidence>
<feature type="transmembrane region" description="Helical" evidence="2">
    <location>
        <begin position="111"/>
        <end position="132"/>
    </location>
</feature>
<dbReference type="EMBL" id="FTOM01000001">
    <property type="protein sequence ID" value="SIS51102.1"/>
    <property type="molecule type" value="Genomic_DNA"/>
</dbReference>
<keyword evidence="2" id="KW-0472">Membrane</keyword>
<protein>
    <submittedName>
        <fullName evidence="3">Uncharacterized membrane protein</fullName>
    </submittedName>
</protein>
<evidence type="ECO:0000256" key="2">
    <source>
        <dbReference type="SAM" id="Phobius"/>
    </source>
</evidence>
<name>A0A1N7JP30_9RHOB</name>
<keyword evidence="2" id="KW-0812">Transmembrane</keyword>
<dbReference type="Proteomes" id="UP000186098">
    <property type="component" value="Unassembled WGS sequence"/>
</dbReference>
<proteinExistence type="predicted"/>
<gene>
    <name evidence="3" type="ORF">SAMN05421795_101208</name>
</gene>
<sequence length="162" mass="17731">MGKPPGRPHAPGAETDDRQTTSVVRIENEIERVLEGKLAKREIPEVKRRLTQLVVSEQFSGPMPHPKYLREYDDILPGATERILAMAERNLEHNIDMDQQVVRAEVADRTLGMYLGASLFGLLIVGAFAALFVTKTPVIPGLFLGTAAIGGVVAFIKGRNGK</sequence>
<keyword evidence="2" id="KW-1133">Transmembrane helix</keyword>
<evidence type="ECO:0000256" key="1">
    <source>
        <dbReference type="SAM" id="MobiDB-lite"/>
    </source>
</evidence>
<accession>A0A1N7JP30</accession>
<dbReference type="AlphaFoldDB" id="A0A1N7JP30"/>
<dbReference type="STRING" id="407234.SAMN05421795_101208"/>
<feature type="region of interest" description="Disordered" evidence="1">
    <location>
        <begin position="1"/>
        <end position="21"/>
    </location>
</feature>